<reference evidence="1 2" key="1">
    <citation type="submission" date="2018-01" db="EMBL/GenBank/DDBJ databases">
        <authorList>
            <person name="Clerissi C."/>
        </authorList>
    </citation>
    <scope>NUCLEOTIDE SEQUENCE [LARGE SCALE GENOMIC DNA]</scope>
    <source>
        <strain evidence="1">Cupriavidus taiwanensis STM 6021</strain>
    </source>
</reference>
<dbReference type="AlphaFoldDB" id="A0A7Z7NPY4"/>
<gene>
    <name evidence="1" type="ORF">CBM2594_U10214</name>
</gene>
<comment type="caution">
    <text evidence="1">The sequence shown here is derived from an EMBL/GenBank/DDBJ whole genome shotgun (WGS) entry which is preliminary data.</text>
</comment>
<protein>
    <submittedName>
        <fullName evidence="1">Uncharacterized protein</fullName>
    </submittedName>
</protein>
<dbReference type="EMBL" id="OGUU01000045">
    <property type="protein sequence ID" value="SPC25713.1"/>
    <property type="molecule type" value="Genomic_DNA"/>
</dbReference>
<evidence type="ECO:0000313" key="2">
    <source>
        <dbReference type="Proteomes" id="UP000257139"/>
    </source>
</evidence>
<proteinExistence type="predicted"/>
<organism evidence="1 2">
    <name type="scientific">Cupriavidus taiwanensis</name>
    <dbReference type="NCBI Taxonomy" id="164546"/>
    <lineage>
        <taxon>Bacteria</taxon>
        <taxon>Pseudomonadati</taxon>
        <taxon>Pseudomonadota</taxon>
        <taxon>Betaproteobacteria</taxon>
        <taxon>Burkholderiales</taxon>
        <taxon>Burkholderiaceae</taxon>
        <taxon>Cupriavidus</taxon>
    </lineage>
</organism>
<accession>A0A7Z7NPY4</accession>
<sequence>MSAIERLTTTQEGLTTRLGNICRHDYQPGIYDGAAWRCQYCGTPRPRQNTMQICLAAEDGDDFAAMFCDQAGETCCVLGPACGPKRA</sequence>
<name>A0A7Z7NPY4_9BURK</name>
<dbReference type="Proteomes" id="UP000257139">
    <property type="component" value="Unassembled WGS sequence"/>
</dbReference>
<evidence type="ECO:0000313" key="1">
    <source>
        <dbReference type="EMBL" id="SPC25713.1"/>
    </source>
</evidence>